<feature type="compositionally biased region" description="Basic and acidic residues" evidence="4">
    <location>
        <begin position="141"/>
        <end position="150"/>
    </location>
</feature>
<protein>
    <recommendedName>
        <fullName evidence="5">BHLH domain-containing protein</fullName>
    </recommendedName>
</protein>
<evidence type="ECO:0000256" key="3">
    <source>
        <dbReference type="ARBA" id="ARBA00023242"/>
    </source>
</evidence>
<dbReference type="GO" id="GO:0000981">
    <property type="term" value="F:DNA-binding transcription factor activity, RNA polymerase II-specific"/>
    <property type="evidence" value="ECO:0007669"/>
    <property type="project" value="TreeGrafter"/>
</dbReference>
<comment type="caution">
    <text evidence="6">The sequence shown here is derived from an EMBL/GenBank/DDBJ whole genome shotgun (WGS) entry which is preliminary data.</text>
</comment>
<evidence type="ECO:0000259" key="5">
    <source>
        <dbReference type="PROSITE" id="PS50888"/>
    </source>
</evidence>
<feature type="region of interest" description="Disordered" evidence="4">
    <location>
        <begin position="136"/>
        <end position="168"/>
    </location>
</feature>
<dbReference type="EMBL" id="CAAALY010251076">
    <property type="protein sequence ID" value="VEL35944.1"/>
    <property type="molecule type" value="Genomic_DNA"/>
</dbReference>
<dbReference type="InterPro" id="IPR011598">
    <property type="entry name" value="bHLH_dom"/>
</dbReference>
<evidence type="ECO:0000256" key="1">
    <source>
        <dbReference type="ARBA" id="ARBA00023015"/>
    </source>
</evidence>
<keyword evidence="2" id="KW-0804">Transcription</keyword>
<dbReference type="Gene3D" id="4.10.280.10">
    <property type="entry name" value="Helix-loop-helix DNA-binding domain"/>
    <property type="match status" value="1"/>
</dbReference>
<feature type="domain" description="BHLH" evidence="5">
    <location>
        <begin position="14"/>
        <end position="67"/>
    </location>
</feature>
<sequence length="247" mass="27791">MLTVLSLSRSDCEHRKERSREAARYRRGRENFEFFELANLLPLHTEIANQMDKASIVRLAVSYLKLRHFCSSNTLPLSLPIPPQPHEYPTNPTTYQEKSSLYNPSILLSRTSLVSTEAAVAPFTVEWNIADHLPITSSADSKSKPPRLDELSYEPARSSQSVSLPPAPATITFPPEEAMVSAARTNYEAPVHREIYPSVSSTEGCTSLRFNTINGSETDHLLKKQRNNGIKQCLTVFLAENYPYRPI</sequence>
<keyword evidence="3" id="KW-0539">Nucleus</keyword>
<accession>A0A448XGH6</accession>
<evidence type="ECO:0000313" key="7">
    <source>
        <dbReference type="Proteomes" id="UP000784294"/>
    </source>
</evidence>
<keyword evidence="7" id="KW-1185">Reference proteome</keyword>
<dbReference type="SUPFAM" id="SSF47459">
    <property type="entry name" value="HLH, helix-loop-helix DNA-binding domain"/>
    <property type="match status" value="1"/>
</dbReference>
<evidence type="ECO:0000256" key="2">
    <source>
        <dbReference type="ARBA" id="ARBA00023163"/>
    </source>
</evidence>
<dbReference type="Proteomes" id="UP000784294">
    <property type="component" value="Unassembled WGS sequence"/>
</dbReference>
<dbReference type="SMART" id="SM00353">
    <property type="entry name" value="HLH"/>
    <property type="match status" value="1"/>
</dbReference>
<reference evidence="6" key="1">
    <citation type="submission" date="2018-11" db="EMBL/GenBank/DDBJ databases">
        <authorList>
            <consortium name="Pathogen Informatics"/>
        </authorList>
    </citation>
    <scope>NUCLEOTIDE SEQUENCE</scope>
</reference>
<dbReference type="Pfam" id="PF23171">
    <property type="entry name" value="bHLH_HIF1A"/>
    <property type="match status" value="1"/>
</dbReference>
<keyword evidence="1" id="KW-0805">Transcription regulation</keyword>
<dbReference type="PANTHER" id="PTHR23043:SF26">
    <property type="entry name" value="PROTEIN TRACHEALESS"/>
    <property type="match status" value="1"/>
</dbReference>
<gene>
    <name evidence="6" type="ORF">PXEA_LOCUS29384</name>
</gene>
<proteinExistence type="predicted"/>
<dbReference type="AlphaFoldDB" id="A0A448XGH6"/>
<evidence type="ECO:0000313" key="6">
    <source>
        <dbReference type="EMBL" id="VEL35944.1"/>
    </source>
</evidence>
<dbReference type="GO" id="GO:0046983">
    <property type="term" value="F:protein dimerization activity"/>
    <property type="evidence" value="ECO:0007669"/>
    <property type="project" value="InterPro"/>
</dbReference>
<dbReference type="PROSITE" id="PS50888">
    <property type="entry name" value="BHLH"/>
    <property type="match status" value="1"/>
</dbReference>
<dbReference type="OrthoDB" id="6021714at2759"/>
<dbReference type="GO" id="GO:0000977">
    <property type="term" value="F:RNA polymerase II transcription regulatory region sequence-specific DNA binding"/>
    <property type="evidence" value="ECO:0007669"/>
    <property type="project" value="TreeGrafter"/>
</dbReference>
<evidence type="ECO:0000256" key="4">
    <source>
        <dbReference type="SAM" id="MobiDB-lite"/>
    </source>
</evidence>
<organism evidence="6 7">
    <name type="scientific">Protopolystoma xenopodis</name>
    <dbReference type="NCBI Taxonomy" id="117903"/>
    <lineage>
        <taxon>Eukaryota</taxon>
        <taxon>Metazoa</taxon>
        <taxon>Spiralia</taxon>
        <taxon>Lophotrochozoa</taxon>
        <taxon>Platyhelminthes</taxon>
        <taxon>Monogenea</taxon>
        <taxon>Polyopisthocotylea</taxon>
        <taxon>Polystomatidea</taxon>
        <taxon>Polystomatidae</taxon>
        <taxon>Protopolystoma</taxon>
    </lineage>
</organism>
<name>A0A448XGH6_9PLAT</name>
<dbReference type="InterPro" id="IPR036638">
    <property type="entry name" value="HLH_DNA-bd_sf"/>
</dbReference>
<dbReference type="PANTHER" id="PTHR23043">
    <property type="entry name" value="HYPOXIA-INDUCIBLE FACTOR 1 ALPHA"/>
    <property type="match status" value="1"/>
</dbReference>